<evidence type="ECO:0000259" key="4">
    <source>
        <dbReference type="Pfam" id="PF25800"/>
    </source>
</evidence>
<name>A0A940X5X7_9GAMM</name>
<dbReference type="InterPro" id="IPR020011">
    <property type="entry name" value="FimV_C"/>
</dbReference>
<dbReference type="EMBL" id="JAGKTC010000004">
    <property type="protein sequence ID" value="MBP3985791.1"/>
    <property type="molecule type" value="Genomic_DNA"/>
</dbReference>
<dbReference type="NCBIfam" id="TIGR03504">
    <property type="entry name" value="FimV_Cterm"/>
    <property type="match status" value="1"/>
</dbReference>
<feature type="compositionally biased region" description="Low complexity" evidence="2">
    <location>
        <begin position="156"/>
        <end position="165"/>
    </location>
</feature>
<dbReference type="InterPro" id="IPR038440">
    <property type="entry name" value="FimV_C_sf"/>
</dbReference>
<gene>
    <name evidence="5" type="ORF">J5837_15385</name>
</gene>
<dbReference type="Gene3D" id="3.10.350.10">
    <property type="entry name" value="LysM domain"/>
    <property type="match status" value="1"/>
</dbReference>
<organism evidence="5 6">
    <name type="scientific">Pseudoxanthomonas helianthi</name>
    <dbReference type="NCBI Taxonomy" id="1453541"/>
    <lineage>
        <taxon>Bacteria</taxon>
        <taxon>Pseudomonadati</taxon>
        <taxon>Pseudomonadota</taxon>
        <taxon>Gammaproteobacteria</taxon>
        <taxon>Lysobacterales</taxon>
        <taxon>Lysobacteraceae</taxon>
        <taxon>Pseudoxanthomonas</taxon>
    </lineage>
</organism>
<accession>A0A940X5X7</accession>
<feature type="region of interest" description="Disordered" evidence="2">
    <location>
        <begin position="280"/>
        <end position="305"/>
    </location>
</feature>
<feature type="coiled-coil region" evidence="1">
    <location>
        <begin position="345"/>
        <end position="393"/>
    </location>
</feature>
<keyword evidence="3" id="KW-0472">Membrane</keyword>
<dbReference type="InterPro" id="IPR020012">
    <property type="entry name" value="LysM_FimV"/>
</dbReference>
<evidence type="ECO:0000256" key="3">
    <source>
        <dbReference type="SAM" id="Phobius"/>
    </source>
</evidence>
<evidence type="ECO:0000313" key="5">
    <source>
        <dbReference type="EMBL" id="MBP3985791.1"/>
    </source>
</evidence>
<dbReference type="Proteomes" id="UP000673447">
    <property type="component" value="Unassembled WGS sequence"/>
</dbReference>
<keyword evidence="1" id="KW-0175">Coiled coil</keyword>
<protein>
    <submittedName>
        <fullName evidence="5">Ferrous iron transporter B</fullName>
    </submittedName>
</protein>
<keyword evidence="6" id="KW-1185">Reference proteome</keyword>
<feature type="domain" description="FimV N-terminal" evidence="4">
    <location>
        <begin position="35"/>
        <end position="143"/>
    </location>
</feature>
<dbReference type="InterPro" id="IPR057840">
    <property type="entry name" value="FimV_N"/>
</dbReference>
<evidence type="ECO:0000256" key="1">
    <source>
        <dbReference type="SAM" id="Coils"/>
    </source>
</evidence>
<dbReference type="NCBIfam" id="TIGR03505">
    <property type="entry name" value="FimV_core"/>
    <property type="match status" value="1"/>
</dbReference>
<evidence type="ECO:0000256" key="2">
    <source>
        <dbReference type="SAM" id="MobiDB-lite"/>
    </source>
</evidence>
<sequence>MHERGAHLNRRRLLPTIRWLSAAALLLASGAALALGLGEIRVKSKPGQPLVAEIPVISSDPAEMEQLQARLASPETFDRVGLPRPQGLVEELDFAVAVSDEGQPVIRVTSASPVDQAAINFLIEVDWGQGRLVREYSALVNAPGVLATAPPPPIQAPQAAPSDAIVQAPEPPPTQPEPEPAPAPAARAPAMETGTGQVTVRAGQTLSQLARELVPSVGLNQAMQALLQANPDAFINGNINLLKQGAVLRAPDSPELAQVDAAQADDFVRRQMAEWRQARETARPASASAVAPPPSEARAAARPAPRVAEARLQIAPPVVQGGAQAGTTTGIQAGGEGEMLAEQQLQQTKEDLAARDAEVQELRSQVAELEKLKQQQEKLIQMKDSDLAAAQQKLAAQQGGNAGTPAWIWGGLALLIAGLVAAWLLGRRRVAAPAVVRNEPKPALDSAALAAAMPQAAPAAIEVEPEPEPEAVPRAEAASPAPAWHRDDASLNVTVPNAAPAGRERLELAIAYLDLGDVDTARDLLNEVAAGGDSAARQEAAQLLRELG</sequence>
<keyword evidence="3" id="KW-1133">Transmembrane helix</keyword>
<reference evidence="5" key="1">
    <citation type="journal article" date="2016" name="Int. J. Syst. Evol. Microbiol.">
        <title>Pseudoxanthomonas helianthi sp. nov., isolated from roots of Jerusalem artichoke (Helianthus tuberosus).</title>
        <authorList>
            <person name="Kittiwongwattana C."/>
            <person name="Thawai C."/>
        </authorList>
    </citation>
    <scope>NUCLEOTIDE SEQUENCE</scope>
    <source>
        <strain evidence="5">110414</strain>
    </source>
</reference>
<dbReference type="InterPro" id="IPR036779">
    <property type="entry name" value="LysM_dom_sf"/>
</dbReference>
<reference evidence="5" key="2">
    <citation type="submission" date="2021-03" db="EMBL/GenBank/DDBJ databases">
        <authorList>
            <person name="Cao W."/>
        </authorList>
    </citation>
    <scope>NUCLEOTIDE SEQUENCE</scope>
    <source>
        <strain evidence="5">110414</strain>
    </source>
</reference>
<feature type="compositionally biased region" description="Pro residues" evidence="2">
    <location>
        <begin position="169"/>
        <end position="183"/>
    </location>
</feature>
<dbReference type="Gene3D" id="1.20.58.2200">
    <property type="match status" value="1"/>
</dbReference>
<dbReference type="AlphaFoldDB" id="A0A940X5X7"/>
<comment type="caution">
    <text evidence="5">The sequence shown here is derived from an EMBL/GenBank/DDBJ whole genome shotgun (WGS) entry which is preliminary data.</text>
</comment>
<proteinExistence type="predicted"/>
<dbReference type="Pfam" id="PF25800">
    <property type="entry name" value="FimV_N"/>
    <property type="match status" value="1"/>
</dbReference>
<feature type="compositionally biased region" description="Low complexity" evidence="2">
    <location>
        <begin position="283"/>
        <end position="305"/>
    </location>
</feature>
<evidence type="ECO:0000313" key="6">
    <source>
        <dbReference type="Proteomes" id="UP000673447"/>
    </source>
</evidence>
<feature type="transmembrane region" description="Helical" evidence="3">
    <location>
        <begin position="406"/>
        <end position="425"/>
    </location>
</feature>
<feature type="region of interest" description="Disordered" evidence="2">
    <location>
        <begin position="150"/>
        <end position="188"/>
    </location>
</feature>
<keyword evidence="3" id="KW-0812">Transmembrane</keyword>